<reference evidence="2 3" key="1">
    <citation type="submission" date="2021-04" db="EMBL/GenBank/DDBJ databases">
        <authorList>
            <person name="Bliznina A."/>
        </authorList>
    </citation>
    <scope>NUCLEOTIDE SEQUENCE [LARGE SCALE GENOMIC DNA]</scope>
</reference>
<dbReference type="PANTHER" id="PTHR11036">
    <property type="entry name" value="SEMAPHORIN"/>
    <property type="match status" value="1"/>
</dbReference>
<organism evidence="2 3">
    <name type="scientific">Oikopleura dioica</name>
    <name type="common">Tunicate</name>
    <dbReference type="NCBI Taxonomy" id="34765"/>
    <lineage>
        <taxon>Eukaryota</taxon>
        <taxon>Metazoa</taxon>
        <taxon>Chordata</taxon>
        <taxon>Tunicata</taxon>
        <taxon>Appendicularia</taxon>
        <taxon>Copelata</taxon>
        <taxon>Oikopleuridae</taxon>
        <taxon>Oikopleura</taxon>
    </lineage>
</organism>
<accession>A0ABN7RGV2</accession>
<evidence type="ECO:0000313" key="3">
    <source>
        <dbReference type="Proteomes" id="UP001158576"/>
    </source>
</evidence>
<dbReference type="PANTHER" id="PTHR11036:SF127">
    <property type="entry name" value="SEMAPHORIN-1A"/>
    <property type="match status" value="1"/>
</dbReference>
<feature type="chain" id="PRO_5046413318" evidence="1">
    <location>
        <begin position="19"/>
        <end position="965"/>
    </location>
</feature>
<dbReference type="SUPFAM" id="SSF101912">
    <property type="entry name" value="Sema domain"/>
    <property type="match status" value="1"/>
</dbReference>
<feature type="signal peptide" evidence="1">
    <location>
        <begin position="1"/>
        <end position="18"/>
    </location>
</feature>
<sequence>MRKILWLFVLTLLENCQAGRSKTYGHAKKNEVHLRPIDDRRIIVEKDVFCTSRGATQSRFFSWAFVDGKDKEFLISGHEEYFTIAEIPFRPHVKAYFPDGTTSGLENQSHVSAKISCERAFGETEHCSNYITSISQKKNSENEGLNFQICNSNFAQPKLETWNIDLENFDEDLSKAVSKETEFATANSCPSSFKSSTLMKWIDSTMRVAAIGLQKEVSSANPAISVFAFGKEAFSTKGARGDIFIDARFRLITADSEQIHFLYSDVPRLQDIESRETFFRANSHPKIASICRHSGFEILNQFHFGELNCKEEDFDFPIFVDAVETERHVFGIFQSRAKKYQKNAICRFEKKDLAIQCSQNDPTDDLQILSRQPVEGELVMSPRDSSEYGGFTSITVDSEKTGDFPLIFIGTDSGVLLKTAKFEKYPSSEKVEYPWQLVEAYNIEKMAKNAVEKWASDDWTIKKIHFRYDKHGTLRMPYVYVATDQCILAVKVQNCDLSECCQNDPYCEFRNVPKTCQDIDFTLRNPLNQVTYHRSCQEKNEEELEEKLVSNTATFLPVNLNDDSCSDAQNGIQQASRKEYKRVKNLLDRVTRNLTHPEILKQAMLSAAEIVLHRVYNENLDTSIPVPIQSSQISVFPELAFHLQVLREQLAQMITPSRANATDCYISPSQSRHGYCGIIEHRTKWSRQIWNWMRQLLSAYSADCTTKENPILTGQSKLLCKESICRFGFLIDVQTAFRETGLRATGVPLDINPKELELKSDFSIVGLVVENKTSPFEITYNPDIQEAIIKLHFNVDLCLLSQHREKFENFKNFRSLPENVKKAYSTLATEIHEKMKETISSRKKRETSRTERCPEISKRPIIFESSATENLTEKEFEIFLVLFERYGSCEASKLSIGQRTSLRRIFGGRKSAASLLTYTLESPKCRYTVDINKSIKTRSSRDFSLEFIGSTKKLSISFFAKHKSR</sequence>
<name>A0ABN7RGV2_OIKDI</name>
<dbReference type="EMBL" id="OU015568">
    <property type="protein sequence ID" value="CAG5077102.1"/>
    <property type="molecule type" value="Genomic_DNA"/>
</dbReference>
<dbReference type="Proteomes" id="UP001158576">
    <property type="component" value="Chromosome PAR"/>
</dbReference>
<keyword evidence="3" id="KW-1185">Reference proteome</keyword>
<gene>
    <name evidence="2" type="ORF">OKIOD_LOCUS187</name>
</gene>
<keyword evidence="1" id="KW-0732">Signal</keyword>
<protein>
    <submittedName>
        <fullName evidence="2">Oidioi.mRNA.OKI2018_I69.PAR.g8629.t1.cds</fullName>
    </submittedName>
</protein>
<evidence type="ECO:0000313" key="2">
    <source>
        <dbReference type="EMBL" id="CAG5077102.1"/>
    </source>
</evidence>
<evidence type="ECO:0000256" key="1">
    <source>
        <dbReference type="SAM" id="SignalP"/>
    </source>
</evidence>
<dbReference type="InterPro" id="IPR027231">
    <property type="entry name" value="Semaphorin"/>
</dbReference>
<dbReference type="InterPro" id="IPR015943">
    <property type="entry name" value="WD40/YVTN_repeat-like_dom_sf"/>
</dbReference>
<proteinExistence type="predicted"/>
<dbReference type="InterPro" id="IPR036352">
    <property type="entry name" value="Semap_dom_sf"/>
</dbReference>
<dbReference type="Gene3D" id="2.130.10.10">
    <property type="entry name" value="YVTN repeat-like/Quinoprotein amine dehydrogenase"/>
    <property type="match status" value="1"/>
</dbReference>